<accession>A0A268A7W8</accession>
<dbReference type="CDD" id="cd03221">
    <property type="entry name" value="ABCF_EF-3"/>
    <property type="match status" value="2"/>
</dbReference>
<dbReference type="InterPro" id="IPR032781">
    <property type="entry name" value="ABC_tran_Xtn"/>
</dbReference>
<reference evidence="5 6" key="1">
    <citation type="submission" date="2017-07" db="EMBL/GenBank/DDBJ databases">
        <title>Isolation and whole genome analysis of endospore-forming bacteria from heroin.</title>
        <authorList>
            <person name="Kalinowski J."/>
            <person name="Ahrens B."/>
            <person name="Al-Dilaimi A."/>
            <person name="Winkler A."/>
            <person name="Wibberg D."/>
            <person name="Schleenbecker U."/>
            <person name="Ruckert C."/>
            <person name="Wolfel R."/>
            <person name="Grass G."/>
        </authorList>
    </citation>
    <scope>NUCLEOTIDE SEQUENCE [LARGE SCALE GENOMIC DNA]</scope>
    <source>
        <strain evidence="5 6">7528</strain>
    </source>
</reference>
<sequence>MCRIYLSTTRLKRKGVSENHTCVWFFCTLISHLSESDSLPVWLFFIEKGADNMLITLKDVKKIMGGNILFEKLNLELKPGEKLGLVGRNGSGKSTIFKLITGTEICDDGQVFIRKQAKIGYLEQLPVGHAGTVKQYLMDAFEDLAALQERMWKLEEQMLDPEKMEKALASYGEVQTAFAEAGGYEMDAQIARTANGLHIAQLLEKPFAKLSGGEKTKVGLAYVLLQQPDLLLLDEPTNHLDLSAIEWLENFLANYGGAICIISHDQYFLDATVSRIADLEDGEVTVYTGDFTSYLKQKEAKLLQEFEAYKEQQKKIKKMKETIKRLRLWANQANPPNEGLHKRARNMERALERMEKLSRPNIDPAKMKLKLSADERSGEDVIRLESISKCFGDKEVLRDIMLHVRYKERVAIVGDNGSGKSTLIKIVLGSLSADSGIVKVGSAVQVGYLPQHALEDADPAMRMIDYFRTVISVTEAEARHLLAAFMFYGYAVFQPIGRLSGGERMRLKLAIFMHQGINLLILDEPTNHLDLESREVLEEALGRFNGTVLGISHDRHLLNSCFDQTAYLENGVLHRYLGNYEETKNHWKVGKQ</sequence>
<dbReference type="AlphaFoldDB" id="A0A268A7W8"/>
<keyword evidence="3" id="KW-0175">Coiled coil</keyword>
<dbReference type="InterPro" id="IPR027417">
    <property type="entry name" value="P-loop_NTPase"/>
</dbReference>
<dbReference type="FunFam" id="3.40.50.300:FF:000011">
    <property type="entry name" value="Putative ABC transporter ATP-binding component"/>
    <property type="match status" value="1"/>
</dbReference>
<dbReference type="GO" id="GO:0016887">
    <property type="term" value="F:ATP hydrolysis activity"/>
    <property type="evidence" value="ECO:0007669"/>
    <property type="project" value="InterPro"/>
</dbReference>
<dbReference type="PANTHER" id="PTHR42855:SF2">
    <property type="entry name" value="DRUG RESISTANCE ABC TRANSPORTER,ATP-BINDING PROTEIN"/>
    <property type="match status" value="1"/>
</dbReference>
<feature type="coiled-coil region" evidence="3">
    <location>
        <begin position="295"/>
        <end position="357"/>
    </location>
</feature>
<dbReference type="PANTHER" id="PTHR42855">
    <property type="entry name" value="ABC TRANSPORTER ATP-BINDING SUBUNIT"/>
    <property type="match status" value="1"/>
</dbReference>
<feature type="domain" description="ABC transporter" evidence="4">
    <location>
        <begin position="382"/>
        <end position="592"/>
    </location>
</feature>
<dbReference type="SMART" id="SM00382">
    <property type="entry name" value="AAA"/>
    <property type="match status" value="2"/>
</dbReference>
<dbReference type="EMBL" id="NPBV01000024">
    <property type="protein sequence ID" value="PAD20218.1"/>
    <property type="molecule type" value="Genomic_DNA"/>
</dbReference>
<organism evidence="5 6">
    <name type="scientific">Terribacillus saccharophilus</name>
    <dbReference type="NCBI Taxonomy" id="361277"/>
    <lineage>
        <taxon>Bacteria</taxon>
        <taxon>Bacillati</taxon>
        <taxon>Bacillota</taxon>
        <taxon>Bacilli</taxon>
        <taxon>Bacillales</taxon>
        <taxon>Bacillaceae</taxon>
        <taxon>Terribacillus</taxon>
    </lineage>
</organism>
<dbReference type="PROSITE" id="PS50893">
    <property type="entry name" value="ABC_TRANSPORTER_2"/>
    <property type="match status" value="2"/>
</dbReference>
<name>A0A268A7W8_9BACI</name>
<protein>
    <submittedName>
        <fullName evidence="5">ABC transporter ATP-binding protein</fullName>
    </submittedName>
</protein>
<evidence type="ECO:0000313" key="6">
    <source>
        <dbReference type="Proteomes" id="UP000216013"/>
    </source>
</evidence>
<dbReference type="PROSITE" id="PS00211">
    <property type="entry name" value="ABC_TRANSPORTER_1"/>
    <property type="match status" value="1"/>
</dbReference>
<dbReference type="InterPro" id="IPR051309">
    <property type="entry name" value="ABCF_ATPase"/>
</dbReference>
<evidence type="ECO:0000313" key="5">
    <source>
        <dbReference type="EMBL" id="PAD20218.1"/>
    </source>
</evidence>
<proteinExistence type="predicted"/>
<dbReference type="SUPFAM" id="SSF52540">
    <property type="entry name" value="P-loop containing nucleoside triphosphate hydrolases"/>
    <property type="match status" value="2"/>
</dbReference>
<evidence type="ECO:0000256" key="1">
    <source>
        <dbReference type="ARBA" id="ARBA00022741"/>
    </source>
</evidence>
<evidence type="ECO:0000259" key="4">
    <source>
        <dbReference type="PROSITE" id="PS50893"/>
    </source>
</evidence>
<dbReference type="Pfam" id="PF00005">
    <property type="entry name" value="ABC_tran"/>
    <property type="match status" value="2"/>
</dbReference>
<evidence type="ECO:0000256" key="2">
    <source>
        <dbReference type="ARBA" id="ARBA00022840"/>
    </source>
</evidence>
<dbReference type="InterPro" id="IPR003593">
    <property type="entry name" value="AAA+_ATPase"/>
</dbReference>
<dbReference type="Proteomes" id="UP000216013">
    <property type="component" value="Unassembled WGS sequence"/>
</dbReference>
<feature type="domain" description="ABC transporter" evidence="4">
    <location>
        <begin position="55"/>
        <end position="306"/>
    </location>
</feature>
<gene>
    <name evidence="5" type="ORF">CHH64_14100</name>
</gene>
<evidence type="ECO:0000256" key="3">
    <source>
        <dbReference type="SAM" id="Coils"/>
    </source>
</evidence>
<dbReference type="GO" id="GO:0005524">
    <property type="term" value="F:ATP binding"/>
    <property type="evidence" value="ECO:0007669"/>
    <property type="project" value="UniProtKB-KW"/>
</dbReference>
<comment type="caution">
    <text evidence="5">The sequence shown here is derived from an EMBL/GenBank/DDBJ whole genome shotgun (WGS) entry which is preliminary data.</text>
</comment>
<dbReference type="InterPro" id="IPR017871">
    <property type="entry name" value="ABC_transporter-like_CS"/>
</dbReference>
<dbReference type="InterPro" id="IPR003439">
    <property type="entry name" value="ABC_transporter-like_ATP-bd"/>
</dbReference>
<keyword evidence="2 5" id="KW-0067">ATP-binding</keyword>
<dbReference type="Gene3D" id="3.40.50.300">
    <property type="entry name" value="P-loop containing nucleotide triphosphate hydrolases"/>
    <property type="match status" value="2"/>
</dbReference>
<keyword evidence="1" id="KW-0547">Nucleotide-binding</keyword>
<dbReference type="Pfam" id="PF12848">
    <property type="entry name" value="ABC_tran_Xtn"/>
    <property type="match status" value="1"/>
</dbReference>
<dbReference type="NCBIfam" id="NF000355">
    <property type="entry name" value="ribo_prot_ABC_F"/>
    <property type="match status" value="1"/>
</dbReference>